<protein>
    <submittedName>
        <fullName evidence="7">ShlB/FhaC/HecB family hemolysin secretion/activation protein</fullName>
    </submittedName>
</protein>
<keyword evidence="1" id="KW-1134">Transmembrane beta strand</keyword>
<reference evidence="8" key="1">
    <citation type="journal article" date="2024" name="Algal Res.">
        <title>Biochemical, toxicological and genomic investigation of a high-biomass producing Limnothrix strain isolated from Italian shallow drinking water reservoir.</title>
        <authorList>
            <person name="Simonazzi M."/>
            <person name="Shishido T.K."/>
            <person name="Delbaje E."/>
            <person name="Wahlsten M."/>
            <person name="Fewer D.P."/>
            <person name="Sivonen K."/>
            <person name="Pezzolesi L."/>
            <person name="Pistocchi R."/>
        </authorList>
    </citation>
    <scope>NUCLEOTIDE SEQUENCE [LARGE SCALE GENOMIC DNA]</scope>
    <source>
        <strain evidence="8">LRLZ20PSL1</strain>
    </source>
</reference>
<feature type="compositionally biased region" description="Pro residues" evidence="4">
    <location>
        <begin position="20"/>
        <end position="38"/>
    </location>
</feature>
<sequence>MAAIAQTPPLPRPDRLPDPITIPEPDQPPPTLQPPPIEQPASPSDLPPIPGQIMVKAFRVTGSTIFTEREFATLLQPYTNRPLTFAELLEARSAVTQQYVNKGYKTSGAFLPPQEIDPVQGIVEIRVLEGRLEAIEVQGLRRLRPSYVQRRIERATQPPLQVNRLLTALQLLQADPLIETVSAELSAGTEPGTNLLRITLTEADSLHGDLSVDNGRSPSVGTVRRRATITQANLLGLGDGISLSYTNTDGSDSIEASYTIPIDSRNSTIGARFQWTGSSIVEDPFGPLDIQADSYQYELTYRRPLVQQPNYEVVTGLTLSHLDSQTSLLGIDFPLSPGADDQGQTSVTALRWFHEWTSRSESYVLALRSQLSLGLDALDSTINRESPDSQFLAWRGQAQWVRQFAPDTLLLVRGEAQWADRPLLPVEQFGLGGFESVRGYRQDLLLTDGGLFGSAELRLPLFRAPKIKGVMQIVPFLDVGTGWNRGDRPDPDPQTLVGLGLGLRWQQGDRFTARLDYAIPLVEVDNPDQDTWQENGLYFSVQWRAF</sequence>
<evidence type="ECO:0000259" key="5">
    <source>
        <dbReference type="Pfam" id="PF03865"/>
    </source>
</evidence>
<dbReference type="PANTHER" id="PTHR34597:SF1">
    <property type="entry name" value="HEME_HEMOPEXIN TRANSPORTER PROTEIN HUXB"/>
    <property type="match status" value="1"/>
</dbReference>
<name>A0ABW7CDS3_9CYAN</name>
<dbReference type="InterPro" id="IPR005565">
    <property type="entry name" value="Hemolysn_activator_HlyB_C"/>
</dbReference>
<feature type="domain" description="Polypeptide-transport-associated ShlB-type" evidence="6">
    <location>
        <begin position="55"/>
        <end position="130"/>
    </location>
</feature>
<keyword evidence="3" id="KW-0998">Cell outer membrane</keyword>
<feature type="domain" description="Haemolysin activator HlyB C-terminal" evidence="5">
    <location>
        <begin position="196"/>
        <end position="504"/>
    </location>
</feature>
<keyword evidence="2" id="KW-0812">Transmembrane</keyword>
<dbReference type="Proteomes" id="UP001604335">
    <property type="component" value="Unassembled WGS sequence"/>
</dbReference>
<evidence type="ECO:0000256" key="4">
    <source>
        <dbReference type="SAM" id="MobiDB-lite"/>
    </source>
</evidence>
<dbReference type="Pfam" id="PF08479">
    <property type="entry name" value="POTRA_2"/>
    <property type="match status" value="1"/>
</dbReference>
<evidence type="ECO:0000313" key="7">
    <source>
        <dbReference type="EMBL" id="MFG3819265.1"/>
    </source>
</evidence>
<proteinExistence type="predicted"/>
<dbReference type="Gene3D" id="2.40.160.50">
    <property type="entry name" value="membrane protein fhac: a member of the omp85/tpsb transporter family"/>
    <property type="match status" value="1"/>
</dbReference>
<dbReference type="Gene3D" id="3.10.20.310">
    <property type="entry name" value="membrane protein fhac"/>
    <property type="match status" value="1"/>
</dbReference>
<evidence type="ECO:0000256" key="3">
    <source>
        <dbReference type="ARBA" id="ARBA00023237"/>
    </source>
</evidence>
<dbReference type="InterPro" id="IPR051544">
    <property type="entry name" value="TPS_OM_transporter"/>
</dbReference>
<gene>
    <name evidence="7" type="ORF">VPK24_16590</name>
</gene>
<evidence type="ECO:0000256" key="1">
    <source>
        <dbReference type="ARBA" id="ARBA00022452"/>
    </source>
</evidence>
<keyword evidence="1" id="KW-0472">Membrane</keyword>
<accession>A0ABW7CDS3</accession>
<evidence type="ECO:0000259" key="6">
    <source>
        <dbReference type="Pfam" id="PF08479"/>
    </source>
</evidence>
<organism evidence="7 8">
    <name type="scientific">Limnothrix redekei LRLZ20PSL1</name>
    <dbReference type="NCBI Taxonomy" id="3112953"/>
    <lineage>
        <taxon>Bacteria</taxon>
        <taxon>Bacillati</taxon>
        <taxon>Cyanobacteriota</taxon>
        <taxon>Cyanophyceae</taxon>
        <taxon>Pseudanabaenales</taxon>
        <taxon>Pseudanabaenaceae</taxon>
        <taxon>Limnothrix</taxon>
    </lineage>
</organism>
<dbReference type="EMBL" id="JAZAQF010000088">
    <property type="protein sequence ID" value="MFG3819265.1"/>
    <property type="molecule type" value="Genomic_DNA"/>
</dbReference>
<evidence type="ECO:0000313" key="8">
    <source>
        <dbReference type="Proteomes" id="UP001604335"/>
    </source>
</evidence>
<comment type="caution">
    <text evidence="7">The sequence shown here is derived from an EMBL/GenBank/DDBJ whole genome shotgun (WGS) entry which is preliminary data.</text>
</comment>
<dbReference type="InterPro" id="IPR013686">
    <property type="entry name" value="Polypept-transport_assoc_ShlB"/>
</dbReference>
<dbReference type="RefSeq" id="WP_393015082.1">
    <property type="nucleotide sequence ID" value="NZ_JAZAQF010000088.1"/>
</dbReference>
<keyword evidence="8" id="KW-1185">Reference proteome</keyword>
<feature type="region of interest" description="Disordered" evidence="4">
    <location>
        <begin position="1"/>
        <end position="48"/>
    </location>
</feature>
<dbReference type="Pfam" id="PF03865">
    <property type="entry name" value="ShlB"/>
    <property type="match status" value="1"/>
</dbReference>
<dbReference type="PANTHER" id="PTHR34597">
    <property type="entry name" value="SLR1661 PROTEIN"/>
    <property type="match status" value="1"/>
</dbReference>
<evidence type="ECO:0000256" key="2">
    <source>
        <dbReference type="ARBA" id="ARBA00022692"/>
    </source>
</evidence>